<evidence type="ECO:0000313" key="3">
    <source>
        <dbReference type="Proteomes" id="UP000278792"/>
    </source>
</evidence>
<feature type="domain" description="DUF4123" evidence="1">
    <location>
        <begin position="14"/>
        <end position="132"/>
    </location>
</feature>
<organism evidence="2 3">
    <name type="scientific">Vibrio ponticus</name>
    <dbReference type="NCBI Taxonomy" id="265668"/>
    <lineage>
        <taxon>Bacteria</taxon>
        <taxon>Pseudomonadati</taxon>
        <taxon>Pseudomonadota</taxon>
        <taxon>Gammaproteobacteria</taxon>
        <taxon>Vibrionales</taxon>
        <taxon>Vibrionaceae</taxon>
        <taxon>Vibrio</taxon>
    </lineage>
</organism>
<evidence type="ECO:0000259" key="1">
    <source>
        <dbReference type="Pfam" id="PF13503"/>
    </source>
</evidence>
<name>A0A3N3DT05_9VIBR</name>
<protein>
    <submittedName>
        <fullName evidence="2">DUF4123 domain-containing protein</fullName>
    </submittedName>
</protein>
<evidence type="ECO:0000313" key="2">
    <source>
        <dbReference type="EMBL" id="ROV57590.1"/>
    </source>
</evidence>
<reference evidence="2 3" key="1">
    <citation type="submission" date="2018-11" db="EMBL/GenBank/DDBJ databases">
        <title>Vibrio ponticus strain CAIM 1751 pathogenic for the snapper Lutjanus guttatus.</title>
        <authorList>
            <person name="Soto-Rodriguez S."/>
            <person name="Lozano-Olvera R."/>
            <person name="Gomez-Gil B."/>
        </authorList>
    </citation>
    <scope>NUCLEOTIDE SEQUENCE [LARGE SCALE GENOMIC DNA]</scope>
    <source>
        <strain evidence="2 3">CAIM 1751</strain>
    </source>
</reference>
<comment type="caution">
    <text evidence="2">The sequence shown here is derived from an EMBL/GenBank/DDBJ whole genome shotgun (WGS) entry which is preliminary data.</text>
</comment>
<dbReference type="Proteomes" id="UP000278792">
    <property type="component" value="Unassembled WGS sequence"/>
</dbReference>
<dbReference type="EMBL" id="RKIK01000134">
    <property type="protein sequence ID" value="ROV57590.1"/>
    <property type="molecule type" value="Genomic_DNA"/>
</dbReference>
<dbReference type="InterPro" id="IPR025391">
    <property type="entry name" value="DUF4123"/>
</dbReference>
<dbReference type="AlphaFoldDB" id="A0A3N3DT05"/>
<accession>A0A3N3DT05</accession>
<proteinExistence type="predicted"/>
<gene>
    <name evidence="2" type="ORF">EGH82_22370</name>
</gene>
<sequence>MNSYPPRFANTNFWLIVDTVRIPNALDLVRESSVIQSSMNLFACSELEHLIEQSPLVLNLGPESHVLECLFLQDLDSSAVVYEVSKLCDELTLLQHLQSVFLANIHLTPCILRFYTGKFWQSIFQDLNSEDLKTLLGPANTAIWVSDGELRHMSQDLHDNALPEKPYVLASDIFNSWV</sequence>
<dbReference type="RefSeq" id="WP_123783763.1">
    <property type="nucleotide sequence ID" value="NZ_RKIK01000134.1"/>
</dbReference>
<dbReference type="Pfam" id="PF13503">
    <property type="entry name" value="DUF4123"/>
    <property type="match status" value="1"/>
</dbReference>